<evidence type="ECO:0000313" key="4">
    <source>
        <dbReference type="Proteomes" id="UP000314223"/>
    </source>
</evidence>
<protein>
    <recommendedName>
        <fullName evidence="6">DUF3995 domain-containing protein</fullName>
    </recommendedName>
</protein>
<feature type="transmembrane region" description="Helical" evidence="1">
    <location>
        <begin position="218"/>
        <end position="237"/>
    </location>
</feature>
<feature type="transmembrane region" description="Helical" evidence="1">
    <location>
        <begin position="68"/>
        <end position="95"/>
    </location>
</feature>
<dbReference type="Proteomes" id="UP000314223">
    <property type="component" value="Unassembled WGS sequence"/>
</dbReference>
<reference evidence="3 4" key="3">
    <citation type="submission" date="2019-06" db="EMBL/GenBank/DDBJ databases">
        <authorList>
            <person name="Mardanova A.M."/>
            <person name="Pudova D.S."/>
            <person name="Shagimardanova E.I."/>
            <person name="Gogoleva N.E."/>
            <person name="Lutfullin M.T."/>
            <person name="Hadieva G.F."/>
            <person name="Sharipova M.R."/>
        </authorList>
    </citation>
    <scope>NUCLEOTIDE SEQUENCE [LARGE SCALE GENOMIC DNA]</scope>
    <source>
        <strain evidence="3 4">MG-1</strain>
    </source>
</reference>
<name>A0A5C4X315_9MICO</name>
<dbReference type="Proteomes" id="UP000632322">
    <property type="component" value="Unassembled WGS sequence"/>
</dbReference>
<proteinExistence type="predicted"/>
<organism evidence="3 4">
    <name type="scientific">Brevibacterium sediminis</name>
    <dbReference type="NCBI Taxonomy" id="1857024"/>
    <lineage>
        <taxon>Bacteria</taxon>
        <taxon>Bacillati</taxon>
        <taxon>Actinomycetota</taxon>
        <taxon>Actinomycetes</taxon>
        <taxon>Micrococcales</taxon>
        <taxon>Brevibacteriaceae</taxon>
        <taxon>Brevibacterium</taxon>
    </lineage>
</organism>
<evidence type="ECO:0008006" key="6">
    <source>
        <dbReference type="Google" id="ProtNLM"/>
    </source>
</evidence>
<dbReference type="EMBL" id="VDMQ01000003">
    <property type="protein sequence ID" value="TNM55947.1"/>
    <property type="molecule type" value="Genomic_DNA"/>
</dbReference>
<keyword evidence="5" id="KW-1185">Reference proteome</keyword>
<feature type="transmembrane region" description="Helical" evidence="1">
    <location>
        <begin position="257"/>
        <end position="280"/>
    </location>
</feature>
<keyword evidence="1" id="KW-0472">Membrane</keyword>
<sequence>MTQKQLTHIVNHPSPQSDLTVRAGLAAASAWSLFLLVMSVLWGLGIVASPLAGSEEWTFTSMIAALPGPFAGLIIGSVSLLSFVGSAALLTATRLRQRLFDRGGARVLGVVVLAFAAVVTVMLTDTLLLAYLGYALSLQFPPIPAPVIWQGVMLLGPLLWIIVWAGAEKTSRRIHEDSHRHSTETVHVEDSAAGHRRADVDGTGRVGRSTSVTASAKIAVVVAVIVPGFYALTRVLWAVGIPFGLSEGLYDEGQRVGLWHSGLALALAAIGGILLTLGLIQRWGERLPTWLGPLGGKRVPITLATIPATIVSLAIFTGGVGLVRTIFSGTPEIFADSWWVTIGPTLLFPLWAVALGWATFAYRERRLAAEAGASGDV</sequence>
<feature type="transmembrane region" description="Helical" evidence="1">
    <location>
        <begin position="338"/>
        <end position="360"/>
    </location>
</feature>
<feature type="transmembrane region" description="Helical" evidence="1">
    <location>
        <begin position="147"/>
        <end position="167"/>
    </location>
</feature>
<reference evidence="5" key="2">
    <citation type="journal article" date="2019" name="Int. J. Syst. Evol. Microbiol.">
        <title>The Global Catalogue of Microorganisms (GCM) 10K type strain sequencing project: providing services to taxonomists for standard genome sequencing and annotation.</title>
        <authorList>
            <consortium name="The Broad Institute Genomics Platform"/>
            <consortium name="The Broad Institute Genome Sequencing Center for Infectious Disease"/>
            <person name="Wu L."/>
            <person name="Ma J."/>
        </authorList>
    </citation>
    <scope>NUCLEOTIDE SEQUENCE [LARGE SCALE GENOMIC DNA]</scope>
    <source>
        <strain evidence="5">CGMCC 1.15472</strain>
    </source>
</reference>
<feature type="transmembrane region" description="Helical" evidence="1">
    <location>
        <begin position="21"/>
        <end position="48"/>
    </location>
</feature>
<evidence type="ECO:0000313" key="3">
    <source>
        <dbReference type="EMBL" id="TNM55947.1"/>
    </source>
</evidence>
<feature type="transmembrane region" description="Helical" evidence="1">
    <location>
        <begin position="107"/>
        <end position="135"/>
    </location>
</feature>
<reference evidence="2" key="1">
    <citation type="journal article" date="2014" name="Int. J. Syst. Evol. Microbiol.">
        <title>Complete genome of a new Firmicutes species belonging to the dominant human colonic microbiota ('Ruminococcus bicirculans') reveals two chromosomes and a selective capacity to utilize plant glucans.</title>
        <authorList>
            <consortium name="NISC Comparative Sequencing Program"/>
            <person name="Wegmann U."/>
            <person name="Louis P."/>
            <person name="Goesmann A."/>
            <person name="Henrissat B."/>
            <person name="Duncan S.H."/>
            <person name="Flint H.J."/>
        </authorList>
    </citation>
    <scope>NUCLEOTIDE SEQUENCE</scope>
    <source>
        <strain evidence="2">CGMCC 1.15472</strain>
    </source>
</reference>
<dbReference type="EMBL" id="BMJG01000002">
    <property type="protein sequence ID" value="GGC29343.1"/>
    <property type="molecule type" value="Genomic_DNA"/>
</dbReference>
<keyword evidence="1" id="KW-0812">Transmembrane</keyword>
<dbReference type="AlphaFoldDB" id="A0A5C4X315"/>
<dbReference type="RefSeq" id="WP_139468084.1">
    <property type="nucleotide sequence ID" value="NZ_BMJG01000002.1"/>
</dbReference>
<evidence type="ECO:0000313" key="5">
    <source>
        <dbReference type="Proteomes" id="UP000632322"/>
    </source>
</evidence>
<reference evidence="2" key="4">
    <citation type="submission" date="2024-05" db="EMBL/GenBank/DDBJ databases">
        <authorList>
            <person name="Sun Q."/>
            <person name="Zhou Y."/>
        </authorList>
    </citation>
    <scope>NUCLEOTIDE SEQUENCE</scope>
    <source>
        <strain evidence="2">CGMCC 1.15472</strain>
    </source>
</reference>
<feature type="transmembrane region" description="Helical" evidence="1">
    <location>
        <begin position="301"/>
        <end position="326"/>
    </location>
</feature>
<gene>
    <name evidence="3" type="ORF">FHQ09_06865</name>
    <name evidence="2" type="ORF">GCM10010974_09910</name>
</gene>
<accession>A0A5C4X315</accession>
<keyword evidence="1" id="KW-1133">Transmembrane helix</keyword>
<evidence type="ECO:0000313" key="2">
    <source>
        <dbReference type="EMBL" id="GGC29343.1"/>
    </source>
</evidence>
<comment type="caution">
    <text evidence="3">The sequence shown here is derived from an EMBL/GenBank/DDBJ whole genome shotgun (WGS) entry which is preliminary data.</text>
</comment>
<evidence type="ECO:0000256" key="1">
    <source>
        <dbReference type="SAM" id="Phobius"/>
    </source>
</evidence>